<accession>A0A3B3DUY0</accession>
<dbReference type="SUPFAM" id="SSF50978">
    <property type="entry name" value="WD40 repeat-like"/>
    <property type="match status" value="1"/>
</dbReference>
<name>A0A3B3DUY0_ORYME</name>
<evidence type="ECO:0000256" key="2">
    <source>
        <dbReference type="ARBA" id="ARBA00022737"/>
    </source>
</evidence>
<dbReference type="Pfam" id="PF24817">
    <property type="entry name" value="WD40_WDHD1_1st"/>
    <property type="match status" value="1"/>
</dbReference>
<dbReference type="PANTHER" id="PTHR19932:SF10">
    <property type="entry name" value="WD REPEAT AND HMG-BOX DNA-BINDING PROTEIN 1"/>
    <property type="match status" value="1"/>
</dbReference>
<dbReference type="Ensembl" id="ENSOMET00000034764.1">
    <property type="protein sequence ID" value="ENSOMEP00000033155.1"/>
    <property type="gene ID" value="ENSOMEG00000019072.1"/>
</dbReference>
<evidence type="ECO:0000259" key="4">
    <source>
        <dbReference type="Pfam" id="PF24817"/>
    </source>
</evidence>
<dbReference type="GO" id="GO:0043596">
    <property type="term" value="C:nuclear replication fork"/>
    <property type="evidence" value="ECO:0007669"/>
    <property type="project" value="TreeGrafter"/>
</dbReference>
<reference evidence="5" key="1">
    <citation type="submission" date="2025-08" db="UniProtKB">
        <authorList>
            <consortium name="Ensembl"/>
        </authorList>
    </citation>
    <scope>IDENTIFICATION</scope>
</reference>
<dbReference type="SMART" id="SM00320">
    <property type="entry name" value="WD40"/>
    <property type="match status" value="3"/>
</dbReference>
<evidence type="ECO:0000313" key="5">
    <source>
        <dbReference type="Ensembl" id="ENSOMEP00000033155.1"/>
    </source>
</evidence>
<dbReference type="InterPro" id="IPR015943">
    <property type="entry name" value="WD40/YVTN_repeat-like_dom_sf"/>
</dbReference>
<dbReference type="GeneTree" id="ENSGT00390000002030"/>
<protein>
    <submittedName>
        <fullName evidence="5">WD repeat and HMG-box DNA binding protein 1</fullName>
    </submittedName>
</protein>
<sequence length="286" mass="31466">SGAEQSPLPFGAHVNIWCRSDQARCSGTFWRLVYFFHERSASILAGSYIKIHEKIRFIFKIEPIFHNKTPGLTNVCSFWCVGVLLLMSLPSAPLSDFMVKVVEVADSSQQKTLRGHEAPVLSVAFDPKDEFLASACCDGSVVVWDIEQQTQVISWPLLKKTNDVSNARSLCRLAFQPSSGKFLAVPVESKVHLYGRGSWDHAATLSDDLLSQPINVVSWSPCGQFLAAGAVGGSLTVWDVSSKLCVERQKHEKGFSVCSLAWHPSGRQLAYTDTEGCLGLSINFLN</sequence>
<dbReference type="Gene3D" id="2.130.10.10">
    <property type="entry name" value="YVTN repeat-like/Quinoprotein amine dehydrogenase"/>
    <property type="match status" value="1"/>
</dbReference>
<dbReference type="Proteomes" id="UP000261560">
    <property type="component" value="Unplaced"/>
</dbReference>
<organism evidence="5 6">
    <name type="scientific">Oryzias melastigma</name>
    <name type="common">Marine medaka</name>
    <dbReference type="NCBI Taxonomy" id="30732"/>
    <lineage>
        <taxon>Eukaryota</taxon>
        <taxon>Metazoa</taxon>
        <taxon>Chordata</taxon>
        <taxon>Craniata</taxon>
        <taxon>Vertebrata</taxon>
        <taxon>Euteleostomi</taxon>
        <taxon>Actinopterygii</taxon>
        <taxon>Neopterygii</taxon>
        <taxon>Teleostei</taxon>
        <taxon>Neoteleostei</taxon>
        <taxon>Acanthomorphata</taxon>
        <taxon>Ovalentaria</taxon>
        <taxon>Atherinomorphae</taxon>
        <taxon>Beloniformes</taxon>
        <taxon>Adrianichthyidae</taxon>
        <taxon>Oryziinae</taxon>
        <taxon>Oryzias</taxon>
    </lineage>
</organism>
<keyword evidence="1 3" id="KW-0853">WD repeat</keyword>
<evidence type="ECO:0000256" key="1">
    <source>
        <dbReference type="ARBA" id="ARBA00022574"/>
    </source>
</evidence>
<dbReference type="GO" id="GO:0006261">
    <property type="term" value="P:DNA-templated DNA replication"/>
    <property type="evidence" value="ECO:0007669"/>
    <property type="project" value="TreeGrafter"/>
</dbReference>
<dbReference type="GO" id="GO:0000278">
    <property type="term" value="P:mitotic cell cycle"/>
    <property type="evidence" value="ECO:0007669"/>
    <property type="project" value="TreeGrafter"/>
</dbReference>
<dbReference type="AlphaFoldDB" id="A0A3B3DUY0"/>
<dbReference type="PROSITE" id="PS50082">
    <property type="entry name" value="WD_REPEATS_2"/>
    <property type="match status" value="2"/>
</dbReference>
<evidence type="ECO:0000313" key="6">
    <source>
        <dbReference type="Proteomes" id="UP000261560"/>
    </source>
</evidence>
<dbReference type="InterPro" id="IPR001680">
    <property type="entry name" value="WD40_rpt"/>
</dbReference>
<dbReference type="PANTHER" id="PTHR19932">
    <property type="entry name" value="WD REPEAT AND HMG-BOX DNA BINDING PROTEIN"/>
    <property type="match status" value="1"/>
</dbReference>
<feature type="repeat" description="WD" evidence="3">
    <location>
        <begin position="113"/>
        <end position="154"/>
    </location>
</feature>
<dbReference type="PROSITE" id="PS50294">
    <property type="entry name" value="WD_REPEATS_REGION"/>
    <property type="match status" value="1"/>
</dbReference>
<dbReference type="InterPro" id="IPR036322">
    <property type="entry name" value="WD40_repeat_dom_sf"/>
</dbReference>
<feature type="repeat" description="WD" evidence="3">
    <location>
        <begin position="214"/>
        <end position="248"/>
    </location>
</feature>
<dbReference type="InterPro" id="IPR057646">
    <property type="entry name" value="WD40_WDHD1_1st"/>
</dbReference>
<keyword evidence="2" id="KW-0677">Repeat</keyword>
<keyword evidence="6" id="KW-1185">Reference proteome</keyword>
<dbReference type="GO" id="GO:0006281">
    <property type="term" value="P:DNA repair"/>
    <property type="evidence" value="ECO:0007669"/>
    <property type="project" value="TreeGrafter"/>
</dbReference>
<proteinExistence type="predicted"/>
<dbReference type="InterPro" id="IPR019775">
    <property type="entry name" value="WD40_repeat_CS"/>
</dbReference>
<dbReference type="PROSITE" id="PS00678">
    <property type="entry name" value="WD_REPEATS_1"/>
    <property type="match status" value="1"/>
</dbReference>
<evidence type="ECO:0000256" key="3">
    <source>
        <dbReference type="PROSITE-ProRule" id="PRU00221"/>
    </source>
</evidence>
<dbReference type="GO" id="GO:0003682">
    <property type="term" value="F:chromatin binding"/>
    <property type="evidence" value="ECO:0007669"/>
    <property type="project" value="TreeGrafter"/>
</dbReference>
<feature type="domain" description="WDHD1 first WD40" evidence="4">
    <location>
        <begin position="95"/>
        <end position="280"/>
    </location>
</feature>
<reference evidence="5" key="2">
    <citation type="submission" date="2025-09" db="UniProtKB">
        <authorList>
            <consortium name="Ensembl"/>
        </authorList>
    </citation>
    <scope>IDENTIFICATION</scope>
</reference>